<evidence type="ECO:0000313" key="2">
    <source>
        <dbReference type="EMBL" id="KAG5619834.1"/>
    </source>
</evidence>
<dbReference type="PANTHER" id="PTHR33784">
    <property type="entry name" value="OS05G0482100 PROTEIN"/>
    <property type="match status" value="1"/>
</dbReference>
<name>A0A9J6A637_SOLCO</name>
<dbReference type="Pfam" id="PF23310">
    <property type="entry name" value="TPR_27"/>
    <property type="match status" value="1"/>
</dbReference>
<proteinExistence type="predicted"/>
<accession>A0A9J6A637</accession>
<sequence length="301" mass="34655">MKRVSLQDVHISPFIRLNDVTNISLNTFMDKCVDCGNKEAININPDVALELFDKASKGGHGAATYAFALISLYLGGQYSKQGVKTIGKMKVTQKQKAITMQYRRFQQILHYIFVLHPLFDNKPLRCCTIKHVPLVRNNGLNSSENENCYGCNRGLLGQIVERVASISCKDLINLRLSCKLFNEIGRQWWVYTNLSLLDVPFSPLRLLTYENYRNFESFMNCCIECENNEALYITGVTISKMKVTQEQRKITRQCRQRLREILGTIFMFNRVFVVEPPRCCTRLLHLLTNNPIGSDSDEYEE</sequence>
<evidence type="ECO:0000259" key="1">
    <source>
        <dbReference type="Pfam" id="PF23310"/>
    </source>
</evidence>
<feature type="domain" description="At2g35280-like TPR" evidence="1">
    <location>
        <begin position="25"/>
        <end position="95"/>
    </location>
</feature>
<dbReference type="InterPro" id="IPR057136">
    <property type="entry name" value="At2g35280_TPR_dom"/>
</dbReference>
<evidence type="ECO:0000313" key="3">
    <source>
        <dbReference type="Proteomes" id="UP000824120"/>
    </source>
</evidence>
<dbReference type="OrthoDB" id="1293639at2759"/>
<dbReference type="PANTHER" id="PTHR33784:SF10">
    <property type="entry name" value="F-BOX PROTEIN"/>
    <property type="match status" value="1"/>
</dbReference>
<protein>
    <recommendedName>
        <fullName evidence="1">At2g35280-like TPR domain-containing protein</fullName>
    </recommendedName>
</protein>
<dbReference type="Proteomes" id="UP000824120">
    <property type="component" value="Chromosome 2"/>
</dbReference>
<comment type="caution">
    <text evidence="2">The sequence shown here is derived from an EMBL/GenBank/DDBJ whole genome shotgun (WGS) entry which is preliminary data.</text>
</comment>
<dbReference type="AlphaFoldDB" id="A0A9J6A637"/>
<dbReference type="InterPro" id="IPR040338">
    <property type="entry name" value="At1g67623-like"/>
</dbReference>
<organism evidence="2 3">
    <name type="scientific">Solanum commersonii</name>
    <name type="common">Commerson's wild potato</name>
    <name type="synonym">Commerson's nightshade</name>
    <dbReference type="NCBI Taxonomy" id="4109"/>
    <lineage>
        <taxon>Eukaryota</taxon>
        <taxon>Viridiplantae</taxon>
        <taxon>Streptophyta</taxon>
        <taxon>Embryophyta</taxon>
        <taxon>Tracheophyta</taxon>
        <taxon>Spermatophyta</taxon>
        <taxon>Magnoliopsida</taxon>
        <taxon>eudicotyledons</taxon>
        <taxon>Gunneridae</taxon>
        <taxon>Pentapetalae</taxon>
        <taxon>asterids</taxon>
        <taxon>lamiids</taxon>
        <taxon>Solanales</taxon>
        <taxon>Solanaceae</taxon>
        <taxon>Solanoideae</taxon>
        <taxon>Solaneae</taxon>
        <taxon>Solanum</taxon>
    </lineage>
</organism>
<dbReference type="EMBL" id="JACXVP010000002">
    <property type="protein sequence ID" value="KAG5619834.1"/>
    <property type="molecule type" value="Genomic_DNA"/>
</dbReference>
<gene>
    <name evidence="2" type="ORF">H5410_005052</name>
</gene>
<reference evidence="2 3" key="1">
    <citation type="submission" date="2020-09" db="EMBL/GenBank/DDBJ databases">
        <title>De no assembly of potato wild relative species, Solanum commersonii.</title>
        <authorList>
            <person name="Cho K."/>
        </authorList>
    </citation>
    <scope>NUCLEOTIDE SEQUENCE [LARGE SCALE GENOMIC DNA]</scope>
    <source>
        <strain evidence="2">LZ3.2</strain>
        <tissue evidence="2">Leaf</tissue>
    </source>
</reference>
<keyword evidence="3" id="KW-1185">Reference proteome</keyword>